<evidence type="ECO:0000313" key="1">
    <source>
        <dbReference type="EMBL" id="KAF0768828.1"/>
    </source>
</evidence>
<proteinExistence type="predicted"/>
<keyword evidence="2" id="KW-1185">Reference proteome</keyword>
<sequence length="8" mass="956">MYQLDSLS</sequence>
<evidence type="ECO:0000313" key="2">
    <source>
        <dbReference type="Proteomes" id="UP000478052"/>
    </source>
</evidence>
<gene>
    <name evidence="1" type="ORF">FWK35_00024985</name>
</gene>
<protein>
    <submittedName>
        <fullName evidence="1">Uncharacterized protein</fullName>
    </submittedName>
</protein>
<reference evidence="1 2" key="1">
    <citation type="submission" date="2019-08" db="EMBL/GenBank/DDBJ databases">
        <title>Whole genome of Aphis craccivora.</title>
        <authorList>
            <person name="Voronova N.V."/>
            <person name="Shulinski R.S."/>
            <person name="Bandarenka Y.V."/>
            <person name="Zhorov D.G."/>
            <person name="Warner D."/>
        </authorList>
    </citation>
    <scope>NUCLEOTIDE SEQUENCE [LARGE SCALE GENOMIC DNA]</scope>
    <source>
        <strain evidence="1">180601</strain>
        <tissue evidence="1">Whole Body</tissue>
    </source>
</reference>
<dbReference type="Proteomes" id="UP000478052">
    <property type="component" value="Unassembled WGS sequence"/>
</dbReference>
<name>A0A6G0ZDN2_APHCR</name>
<dbReference type="EMBL" id="VUJU01000695">
    <property type="protein sequence ID" value="KAF0768828.1"/>
    <property type="molecule type" value="Genomic_DNA"/>
</dbReference>
<organism evidence="1 2">
    <name type="scientific">Aphis craccivora</name>
    <name type="common">Cowpea aphid</name>
    <dbReference type="NCBI Taxonomy" id="307492"/>
    <lineage>
        <taxon>Eukaryota</taxon>
        <taxon>Metazoa</taxon>
        <taxon>Ecdysozoa</taxon>
        <taxon>Arthropoda</taxon>
        <taxon>Hexapoda</taxon>
        <taxon>Insecta</taxon>
        <taxon>Pterygota</taxon>
        <taxon>Neoptera</taxon>
        <taxon>Paraneoptera</taxon>
        <taxon>Hemiptera</taxon>
        <taxon>Sternorrhyncha</taxon>
        <taxon>Aphidomorpha</taxon>
        <taxon>Aphidoidea</taxon>
        <taxon>Aphididae</taxon>
        <taxon>Aphidini</taxon>
        <taxon>Aphis</taxon>
        <taxon>Aphis</taxon>
    </lineage>
</organism>
<accession>A0A6G0ZDN2</accession>
<comment type="caution">
    <text evidence="1">The sequence shown here is derived from an EMBL/GenBank/DDBJ whole genome shotgun (WGS) entry which is preliminary data.</text>
</comment>